<dbReference type="Proteomes" id="UP000318053">
    <property type="component" value="Unassembled WGS sequence"/>
</dbReference>
<name>A0A5C5XX78_9BACT</name>
<dbReference type="RefSeq" id="WP_146391346.1">
    <property type="nucleotide sequence ID" value="NZ_SJPK01000004.1"/>
</dbReference>
<gene>
    <name evidence="1" type="ORF">CA85_23350</name>
</gene>
<sequence>MSESHDIPEHESPVRRMMADAHGTPFHPLRTLDEARQHDDGVAILQGDWAGQIYAVIPVQMIRCSLETLQRLLLDLDTEAWSCNENEGASIYYERKPAGTGVAGGMGGGTSTGQLWIHPEFDEIAEQIRRVIVSEQETLDVP</sequence>
<dbReference type="AlphaFoldDB" id="A0A5C5XX78"/>
<dbReference type="EMBL" id="SJPK01000004">
    <property type="protein sequence ID" value="TWT67484.1"/>
    <property type="molecule type" value="Genomic_DNA"/>
</dbReference>
<evidence type="ECO:0000313" key="2">
    <source>
        <dbReference type="Proteomes" id="UP000318053"/>
    </source>
</evidence>
<comment type="caution">
    <text evidence="1">The sequence shown here is derived from an EMBL/GenBank/DDBJ whole genome shotgun (WGS) entry which is preliminary data.</text>
</comment>
<accession>A0A5C5XX78</accession>
<reference evidence="1 2" key="1">
    <citation type="submission" date="2019-02" db="EMBL/GenBank/DDBJ databases">
        <title>Deep-cultivation of Planctomycetes and their phenomic and genomic characterization uncovers novel biology.</title>
        <authorList>
            <person name="Wiegand S."/>
            <person name="Jogler M."/>
            <person name="Boedeker C."/>
            <person name="Pinto D."/>
            <person name="Vollmers J."/>
            <person name="Rivas-Marin E."/>
            <person name="Kohn T."/>
            <person name="Peeters S.H."/>
            <person name="Heuer A."/>
            <person name="Rast P."/>
            <person name="Oberbeckmann S."/>
            <person name="Bunk B."/>
            <person name="Jeske O."/>
            <person name="Meyerdierks A."/>
            <person name="Storesund J.E."/>
            <person name="Kallscheuer N."/>
            <person name="Luecker S."/>
            <person name="Lage O.M."/>
            <person name="Pohl T."/>
            <person name="Merkel B.J."/>
            <person name="Hornburger P."/>
            <person name="Mueller R.-W."/>
            <person name="Bruemmer F."/>
            <person name="Labrenz M."/>
            <person name="Spormann A.M."/>
            <person name="Op Den Camp H."/>
            <person name="Overmann J."/>
            <person name="Amann R."/>
            <person name="Jetten M.S.M."/>
            <person name="Mascher T."/>
            <person name="Medema M.H."/>
            <person name="Devos D.P."/>
            <person name="Kaster A.-K."/>
            <person name="Ovreas L."/>
            <person name="Rohde M."/>
            <person name="Galperin M.Y."/>
            <person name="Jogler C."/>
        </authorList>
    </citation>
    <scope>NUCLEOTIDE SEQUENCE [LARGE SCALE GENOMIC DNA]</scope>
    <source>
        <strain evidence="1 2">CA85</strain>
    </source>
</reference>
<organism evidence="1 2">
    <name type="scientific">Allorhodopirellula solitaria</name>
    <dbReference type="NCBI Taxonomy" id="2527987"/>
    <lineage>
        <taxon>Bacteria</taxon>
        <taxon>Pseudomonadati</taxon>
        <taxon>Planctomycetota</taxon>
        <taxon>Planctomycetia</taxon>
        <taxon>Pirellulales</taxon>
        <taxon>Pirellulaceae</taxon>
        <taxon>Allorhodopirellula</taxon>
    </lineage>
</organism>
<protein>
    <submittedName>
        <fullName evidence="1">Uncharacterized protein</fullName>
    </submittedName>
</protein>
<keyword evidence="2" id="KW-1185">Reference proteome</keyword>
<proteinExistence type="predicted"/>
<evidence type="ECO:0000313" key="1">
    <source>
        <dbReference type="EMBL" id="TWT67484.1"/>
    </source>
</evidence>